<name>B4S666_PROA2</name>
<sequence>MPIQIDLASLSHLLGIPASTPLTTGDMCRKLQLVFYPADRMSPRMNCFVSSLKNACRTLGIQILKDEEARQDDGKFKPGVVVIAPGTHPDDKLAINQVSTLYNNIIVGIHDEATPLDRQSPAQQKLDMIVSRLAWDMVHISIYLDSDSWTICTMNGGVVRLESSCPLPSDILKTLVPKLTAQVVPPKPSDLDYWPGSIPAGAETINGVAQDFSQCAALWRSNDLLLTHTSRQDLTYRSALYRKIVARYLDERSGMSYGFFARQLPSDPPAAIRFQETGLAAETIENTPSDGLTYQGKNVVPVRVIDEWFLVEPGPVTVITTRSGCKKTALDPATDLVSITLDNGRITLRTPANLPDTTVSRPSFDTLTILAHALGNRFIASILKTIRPSWEFPLQLAASGASMTHWHGYPEQSFTPEGYFIHGQKNPPVSCSTPQSAVYSFLGKIDALEKSLETGIPYRGDIHIEPNHGTNIVGTLTLAETAALVNAPCQHE</sequence>
<dbReference type="eggNOG" id="ENOG50335J6">
    <property type="taxonomic scope" value="Bacteria"/>
</dbReference>
<evidence type="ECO:0000313" key="1">
    <source>
        <dbReference type="EMBL" id="ACF47168.1"/>
    </source>
</evidence>
<dbReference type="Proteomes" id="UP000002725">
    <property type="component" value="Chromosome"/>
</dbReference>
<dbReference type="EMBL" id="CP001108">
    <property type="protein sequence ID" value="ACF47168.1"/>
    <property type="molecule type" value="Genomic_DNA"/>
</dbReference>
<dbReference type="KEGG" id="paa:Paes_2166"/>
<reference evidence="1" key="1">
    <citation type="submission" date="2008-06" db="EMBL/GenBank/DDBJ databases">
        <title>Complete sequence of chromosome of Prosthecochloris aestuarii DSM 271.</title>
        <authorList>
            <consortium name="US DOE Joint Genome Institute"/>
            <person name="Lucas S."/>
            <person name="Copeland A."/>
            <person name="Lapidus A."/>
            <person name="Glavina del Rio T."/>
            <person name="Dalin E."/>
            <person name="Tice H."/>
            <person name="Bruce D."/>
            <person name="Goodwin L."/>
            <person name="Pitluck S."/>
            <person name="Schmutz J."/>
            <person name="Larimer F."/>
            <person name="Land M."/>
            <person name="Hauser L."/>
            <person name="Kyrpides N."/>
            <person name="Anderson I."/>
            <person name="Liu Z."/>
            <person name="Li T."/>
            <person name="Zhao F."/>
            <person name="Overmann J."/>
            <person name="Bryant D.A."/>
            <person name="Richardson P."/>
        </authorList>
    </citation>
    <scope>NUCLEOTIDE SEQUENCE [LARGE SCALE GENOMIC DNA]</scope>
    <source>
        <strain evidence="1">DSM 271</strain>
    </source>
</reference>
<dbReference type="HOGENOM" id="CLU_559846_0_0_10"/>
<proteinExistence type="predicted"/>
<keyword evidence="2" id="KW-1185">Reference proteome</keyword>
<evidence type="ECO:0000313" key="2">
    <source>
        <dbReference type="Proteomes" id="UP000002725"/>
    </source>
</evidence>
<protein>
    <submittedName>
        <fullName evidence="1">Uncharacterized protein</fullName>
    </submittedName>
</protein>
<dbReference type="STRING" id="290512.Paes_2166"/>
<organism evidence="1 2">
    <name type="scientific">Prosthecochloris aestuarii (strain DSM 271 / SK 413)</name>
    <dbReference type="NCBI Taxonomy" id="290512"/>
    <lineage>
        <taxon>Bacteria</taxon>
        <taxon>Pseudomonadati</taxon>
        <taxon>Chlorobiota</taxon>
        <taxon>Chlorobiia</taxon>
        <taxon>Chlorobiales</taxon>
        <taxon>Chlorobiaceae</taxon>
        <taxon>Prosthecochloris</taxon>
    </lineage>
</organism>
<gene>
    <name evidence="1" type="ordered locus">Paes_2166</name>
</gene>
<dbReference type="AlphaFoldDB" id="B4S666"/>
<accession>B4S666</accession>
<dbReference type="RefSeq" id="WP_012506699.1">
    <property type="nucleotide sequence ID" value="NC_011059.1"/>
</dbReference>